<sequence length="59" mass="6628">MREASMQRVMDCIQIETGLLPHPIGLHLVFMADPPLGLLLDRSHMTPHLDRLLAISVNL</sequence>
<dbReference type="AlphaFoldDB" id="A0ABD0TTU6"/>
<name>A0ABD0TTU6_DENTH</name>
<evidence type="ECO:0000313" key="1">
    <source>
        <dbReference type="EMBL" id="KAL0903115.1"/>
    </source>
</evidence>
<gene>
    <name evidence="1" type="ORF">M5K25_027468</name>
</gene>
<keyword evidence="2" id="KW-1185">Reference proteome</keyword>
<organism evidence="1 2">
    <name type="scientific">Dendrobium thyrsiflorum</name>
    <name type="common">Pinecone-like raceme dendrobium</name>
    <name type="synonym">Orchid</name>
    <dbReference type="NCBI Taxonomy" id="117978"/>
    <lineage>
        <taxon>Eukaryota</taxon>
        <taxon>Viridiplantae</taxon>
        <taxon>Streptophyta</taxon>
        <taxon>Embryophyta</taxon>
        <taxon>Tracheophyta</taxon>
        <taxon>Spermatophyta</taxon>
        <taxon>Magnoliopsida</taxon>
        <taxon>Liliopsida</taxon>
        <taxon>Asparagales</taxon>
        <taxon>Orchidaceae</taxon>
        <taxon>Epidendroideae</taxon>
        <taxon>Malaxideae</taxon>
        <taxon>Dendrobiinae</taxon>
        <taxon>Dendrobium</taxon>
    </lineage>
</organism>
<accession>A0ABD0TTU6</accession>
<reference evidence="1 2" key="1">
    <citation type="journal article" date="2024" name="Plant Biotechnol. J.">
        <title>Dendrobium thyrsiflorum genome and its molecular insights into genes involved in important horticultural traits.</title>
        <authorList>
            <person name="Chen B."/>
            <person name="Wang J.Y."/>
            <person name="Zheng P.J."/>
            <person name="Li K.L."/>
            <person name="Liang Y.M."/>
            <person name="Chen X.F."/>
            <person name="Zhang C."/>
            <person name="Zhao X."/>
            <person name="He X."/>
            <person name="Zhang G.Q."/>
            <person name="Liu Z.J."/>
            <person name="Xu Q."/>
        </authorList>
    </citation>
    <scope>NUCLEOTIDE SEQUENCE [LARGE SCALE GENOMIC DNA]</scope>
    <source>
        <strain evidence="1">GZMU011</strain>
    </source>
</reference>
<protein>
    <submittedName>
        <fullName evidence="1">Uncharacterized protein</fullName>
    </submittedName>
</protein>
<proteinExistence type="predicted"/>
<evidence type="ECO:0000313" key="2">
    <source>
        <dbReference type="Proteomes" id="UP001552299"/>
    </source>
</evidence>
<comment type="caution">
    <text evidence="1">The sequence shown here is derived from an EMBL/GenBank/DDBJ whole genome shotgun (WGS) entry which is preliminary data.</text>
</comment>
<dbReference type="Proteomes" id="UP001552299">
    <property type="component" value="Unassembled WGS sequence"/>
</dbReference>
<dbReference type="EMBL" id="JANQDX010000020">
    <property type="protein sequence ID" value="KAL0903115.1"/>
    <property type="molecule type" value="Genomic_DNA"/>
</dbReference>